<dbReference type="InterPro" id="IPR050213">
    <property type="entry name" value="GST_superfamily"/>
</dbReference>
<dbReference type="Gene3D" id="3.40.30.10">
    <property type="entry name" value="Glutaredoxin"/>
    <property type="match status" value="1"/>
</dbReference>
<gene>
    <name evidence="3" type="ORF">SARC_09489</name>
</gene>
<feature type="domain" description="GST N-terminal" evidence="1">
    <location>
        <begin position="3"/>
        <end position="80"/>
    </location>
</feature>
<dbReference type="AlphaFoldDB" id="A0A0L0FQ27"/>
<proteinExistence type="predicted"/>
<dbReference type="SFLD" id="SFLDG00363">
    <property type="entry name" value="AMPS_(cytGST):_Alpha-__Mu-__Pi"/>
    <property type="match status" value="1"/>
</dbReference>
<dbReference type="Pfam" id="PF02798">
    <property type="entry name" value="GST_N"/>
    <property type="match status" value="1"/>
</dbReference>
<dbReference type="PANTHER" id="PTHR11571:SF252">
    <property type="entry name" value="GLUTATHIONE S-TRANSFERASE"/>
    <property type="match status" value="1"/>
</dbReference>
<dbReference type="InterPro" id="IPR004046">
    <property type="entry name" value="GST_C"/>
</dbReference>
<dbReference type="STRING" id="667725.A0A0L0FQ27"/>
<evidence type="ECO:0000259" key="1">
    <source>
        <dbReference type="PROSITE" id="PS50404"/>
    </source>
</evidence>
<dbReference type="FunFam" id="3.40.30.10:FF:000035">
    <property type="entry name" value="hematopoietic prostaglandin D synthase"/>
    <property type="match status" value="1"/>
</dbReference>
<dbReference type="InterPro" id="IPR004045">
    <property type="entry name" value="Glutathione_S-Trfase_N"/>
</dbReference>
<evidence type="ECO:0008006" key="5">
    <source>
        <dbReference type="Google" id="ProtNLM"/>
    </source>
</evidence>
<dbReference type="GeneID" id="25909993"/>
<dbReference type="PANTHER" id="PTHR11571">
    <property type="entry name" value="GLUTATHIONE S-TRANSFERASE"/>
    <property type="match status" value="1"/>
</dbReference>
<dbReference type="GO" id="GO:0004364">
    <property type="term" value="F:glutathione transferase activity"/>
    <property type="evidence" value="ECO:0007669"/>
    <property type="project" value="TreeGrafter"/>
</dbReference>
<dbReference type="Gene3D" id="1.20.1050.10">
    <property type="match status" value="1"/>
</dbReference>
<keyword evidence="4" id="KW-1185">Reference proteome</keyword>
<dbReference type="EMBL" id="KQ242565">
    <property type="protein sequence ID" value="KNC78068.1"/>
    <property type="molecule type" value="Genomic_DNA"/>
</dbReference>
<dbReference type="OrthoDB" id="414243at2759"/>
<dbReference type="RefSeq" id="XP_014151970.1">
    <property type="nucleotide sequence ID" value="XM_014296495.1"/>
</dbReference>
<evidence type="ECO:0000259" key="2">
    <source>
        <dbReference type="PROSITE" id="PS50405"/>
    </source>
</evidence>
<sequence length="202" mass="22819">MSSNIKLTYFDFKGRGEPIRVAFAYGDVLYVDNRIQYKDWPSVKATTPLGQLPILEVDGKVYTQGFAILRYAGKKAGLYPSDELEALRVDEALQVIEESFNAKIGQSMGIQDAEEKKAFRSKLVTEVLPPYAAKLDEYCDGGYFGNSISIADIAMNEIIVWIKSGMLEDIPADFFDAYPNLTQMYKNVTEDSKLKSYFENRK</sequence>
<dbReference type="InterPro" id="IPR036282">
    <property type="entry name" value="Glutathione-S-Trfase_C_sf"/>
</dbReference>
<protein>
    <recommendedName>
        <fullName evidence="5">Glutathione S-transferase</fullName>
    </recommendedName>
</protein>
<evidence type="ECO:0000313" key="4">
    <source>
        <dbReference type="Proteomes" id="UP000054560"/>
    </source>
</evidence>
<dbReference type="SFLD" id="SFLDS00019">
    <property type="entry name" value="Glutathione_Transferase_(cytos"/>
    <property type="match status" value="1"/>
</dbReference>
<dbReference type="Pfam" id="PF14497">
    <property type="entry name" value="GST_C_3"/>
    <property type="match status" value="1"/>
</dbReference>
<dbReference type="InterPro" id="IPR036249">
    <property type="entry name" value="Thioredoxin-like_sf"/>
</dbReference>
<dbReference type="SUPFAM" id="SSF47616">
    <property type="entry name" value="GST C-terminal domain-like"/>
    <property type="match status" value="1"/>
</dbReference>
<accession>A0A0L0FQ27</accession>
<name>A0A0L0FQ27_9EUKA</name>
<evidence type="ECO:0000313" key="3">
    <source>
        <dbReference type="EMBL" id="KNC78068.1"/>
    </source>
</evidence>
<dbReference type="PROSITE" id="PS50404">
    <property type="entry name" value="GST_NTER"/>
    <property type="match status" value="1"/>
</dbReference>
<dbReference type="InterPro" id="IPR040079">
    <property type="entry name" value="Glutathione_S-Trfase"/>
</dbReference>
<dbReference type="eggNOG" id="KOG1695">
    <property type="taxonomic scope" value="Eukaryota"/>
</dbReference>
<dbReference type="SUPFAM" id="SSF52833">
    <property type="entry name" value="Thioredoxin-like"/>
    <property type="match status" value="1"/>
</dbReference>
<dbReference type="CDD" id="cd03039">
    <property type="entry name" value="GST_N_Sigma_like"/>
    <property type="match status" value="1"/>
</dbReference>
<dbReference type="GO" id="GO:0006749">
    <property type="term" value="P:glutathione metabolic process"/>
    <property type="evidence" value="ECO:0007669"/>
    <property type="project" value="TreeGrafter"/>
</dbReference>
<dbReference type="PROSITE" id="PS50405">
    <property type="entry name" value="GST_CTER"/>
    <property type="match status" value="1"/>
</dbReference>
<reference evidence="3 4" key="1">
    <citation type="submission" date="2011-02" db="EMBL/GenBank/DDBJ databases">
        <title>The Genome Sequence of Sphaeroforma arctica JP610.</title>
        <authorList>
            <consortium name="The Broad Institute Genome Sequencing Platform"/>
            <person name="Russ C."/>
            <person name="Cuomo C."/>
            <person name="Young S.K."/>
            <person name="Zeng Q."/>
            <person name="Gargeya S."/>
            <person name="Alvarado L."/>
            <person name="Berlin A."/>
            <person name="Chapman S.B."/>
            <person name="Chen Z."/>
            <person name="Freedman E."/>
            <person name="Gellesch M."/>
            <person name="Goldberg J."/>
            <person name="Griggs A."/>
            <person name="Gujja S."/>
            <person name="Heilman E."/>
            <person name="Heiman D."/>
            <person name="Howarth C."/>
            <person name="Mehta T."/>
            <person name="Neiman D."/>
            <person name="Pearson M."/>
            <person name="Roberts A."/>
            <person name="Saif S."/>
            <person name="Shea T."/>
            <person name="Shenoy N."/>
            <person name="Sisk P."/>
            <person name="Stolte C."/>
            <person name="Sykes S."/>
            <person name="White J."/>
            <person name="Yandava C."/>
            <person name="Burger G."/>
            <person name="Gray M.W."/>
            <person name="Holland P.W.H."/>
            <person name="King N."/>
            <person name="Lang F.B.F."/>
            <person name="Roger A.J."/>
            <person name="Ruiz-Trillo I."/>
            <person name="Haas B."/>
            <person name="Nusbaum C."/>
            <person name="Birren B."/>
        </authorList>
    </citation>
    <scope>NUCLEOTIDE SEQUENCE [LARGE SCALE GENOMIC DNA]</scope>
    <source>
        <strain evidence="3 4">JP610</strain>
    </source>
</reference>
<dbReference type="Proteomes" id="UP000054560">
    <property type="component" value="Unassembled WGS sequence"/>
</dbReference>
<dbReference type="SFLD" id="SFLDG01205">
    <property type="entry name" value="AMPS.1"/>
    <property type="match status" value="1"/>
</dbReference>
<organism evidence="3 4">
    <name type="scientific">Sphaeroforma arctica JP610</name>
    <dbReference type="NCBI Taxonomy" id="667725"/>
    <lineage>
        <taxon>Eukaryota</taxon>
        <taxon>Ichthyosporea</taxon>
        <taxon>Ichthyophonida</taxon>
        <taxon>Sphaeroforma</taxon>
    </lineage>
</organism>
<feature type="domain" description="GST C-terminal" evidence="2">
    <location>
        <begin position="82"/>
        <end position="202"/>
    </location>
</feature>
<dbReference type="InterPro" id="IPR010987">
    <property type="entry name" value="Glutathione-S-Trfase_C-like"/>
</dbReference>